<accession>A0ACC7NQV3</accession>
<keyword evidence="2" id="KW-1185">Reference proteome</keyword>
<organism evidence="1 2">
    <name type="scientific">Paraburkholderia rhynchosiae</name>
    <dbReference type="NCBI Taxonomy" id="487049"/>
    <lineage>
        <taxon>Bacteria</taxon>
        <taxon>Pseudomonadati</taxon>
        <taxon>Pseudomonadota</taxon>
        <taxon>Betaproteobacteria</taxon>
        <taxon>Burkholderiales</taxon>
        <taxon>Burkholderiaceae</taxon>
        <taxon>Paraburkholderia</taxon>
    </lineage>
</organism>
<gene>
    <name evidence="1" type="ORF">PQR01_35925</name>
</gene>
<evidence type="ECO:0000313" key="2">
    <source>
        <dbReference type="Proteomes" id="UP001629235"/>
    </source>
</evidence>
<name>A0ACC7NQV3_9BURK</name>
<reference evidence="1 2" key="1">
    <citation type="journal article" date="2024" name="Chem. Sci.">
        <title>Discovery of megapolipeptins by genome mining of a Burkholderiales bacteria collection.</title>
        <authorList>
            <person name="Paulo B.S."/>
            <person name="Recchia M.J.J."/>
            <person name="Lee S."/>
            <person name="Fergusson C.H."/>
            <person name="Romanowski S.B."/>
            <person name="Hernandez A."/>
            <person name="Krull N."/>
            <person name="Liu D.Y."/>
            <person name="Cavanagh H."/>
            <person name="Bos A."/>
            <person name="Gray C.A."/>
            <person name="Murphy B.T."/>
            <person name="Linington R.G."/>
            <person name="Eustaquio A.S."/>
        </authorList>
    </citation>
    <scope>NUCLEOTIDE SEQUENCE [LARGE SCALE GENOMIC DNA]</scope>
    <source>
        <strain evidence="1 2">RL18-126-BIB-B</strain>
    </source>
</reference>
<protein>
    <submittedName>
        <fullName evidence="1">Uncharacterized protein</fullName>
    </submittedName>
</protein>
<comment type="caution">
    <text evidence="1">The sequence shown here is derived from an EMBL/GenBank/DDBJ whole genome shotgun (WGS) entry which is preliminary data.</text>
</comment>
<evidence type="ECO:0000313" key="1">
    <source>
        <dbReference type="EMBL" id="MFM0108661.1"/>
    </source>
</evidence>
<sequence>MKRIHHYLAELYRGLRDGTIPPGRDGKLTVFVLGRYRKDKRYVPENWTARTGTAIQVTFSTMHSLPLSVPLREKDTDRLAKIGNHWWHEASSLAILLVSSIVGDTRQRALTWPKMVEDLSPQ</sequence>
<dbReference type="Proteomes" id="UP001629235">
    <property type="component" value="Unassembled WGS sequence"/>
</dbReference>
<proteinExistence type="predicted"/>
<dbReference type="EMBL" id="JAQQDW010000130">
    <property type="protein sequence ID" value="MFM0108661.1"/>
    <property type="molecule type" value="Genomic_DNA"/>
</dbReference>